<accession>A0A0N0FZF1</accession>
<evidence type="ECO:0000313" key="2">
    <source>
        <dbReference type="EMBL" id="RMV26304.1"/>
    </source>
</evidence>
<dbReference type="Proteomes" id="UP000282378">
    <property type="component" value="Unassembled WGS sequence"/>
</dbReference>
<evidence type="ECO:0000313" key="1">
    <source>
        <dbReference type="EMBL" id="RML81754.1"/>
    </source>
</evidence>
<dbReference type="EMBL" id="RBNL01002063">
    <property type="protein sequence ID" value="RML81754.1"/>
    <property type="molecule type" value="Genomic_DNA"/>
</dbReference>
<evidence type="ECO:0000313" key="3">
    <source>
        <dbReference type="Proteomes" id="UP000271631"/>
    </source>
</evidence>
<comment type="caution">
    <text evidence="2">The sequence shown here is derived from an EMBL/GenBank/DDBJ whole genome shotgun (WGS) entry which is preliminary data.</text>
</comment>
<dbReference type="Proteomes" id="UP000271631">
    <property type="component" value="Unassembled WGS sequence"/>
</dbReference>
<organism evidence="2 3">
    <name type="scientific">Pseudomonas syringae pv. maculicola</name>
    <dbReference type="NCBI Taxonomy" id="59511"/>
    <lineage>
        <taxon>Bacteria</taxon>
        <taxon>Pseudomonadati</taxon>
        <taxon>Pseudomonadota</taxon>
        <taxon>Gammaproteobacteria</taxon>
        <taxon>Pseudomonadales</taxon>
        <taxon>Pseudomonadaceae</taxon>
        <taxon>Pseudomonas</taxon>
    </lineage>
</organism>
<gene>
    <name evidence="2" type="ORF">ALP13_101073</name>
    <name evidence="1" type="ORF">APX70_00764</name>
</gene>
<evidence type="ECO:0000313" key="4">
    <source>
        <dbReference type="Proteomes" id="UP000282378"/>
    </source>
</evidence>
<proteinExistence type="predicted"/>
<reference evidence="3 4" key="1">
    <citation type="submission" date="2018-08" db="EMBL/GenBank/DDBJ databases">
        <title>Recombination of ecologically and evolutionarily significant loci maintains genetic cohesion in the Pseudomonas syringae species complex.</title>
        <authorList>
            <person name="Dillon M."/>
            <person name="Thakur S."/>
            <person name="Almeida R.N.D."/>
            <person name="Weir B.S."/>
            <person name="Guttman D.S."/>
        </authorList>
    </citation>
    <scope>NUCLEOTIDE SEQUENCE [LARGE SCALE GENOMIC DNA]</scope>
    <source>
        <strain evidence="1 4">88_10</strain>
        <strain evidence="2 3">ICMP 11281</strain>
    </source>
</reference>
<dbReference type="AlphaFoldDB" id="A0A0N0FZF1"/>
<name>A0A0N0FZF1_PSEYM</name>
<dbReference type="EMBL" id="RBUQ01000393">
    <property type="protein sequence ID" value="RMV26304.1"/>
    <property type="molecule type" value="Genomic_DNA"/>
</dbReference>
<protein>
    <submittedName>
        <fullName evidence="2">Putative antitoxin</fullName>
    </submittedName>
</protein>
<sequence length="53" mass="5758">MNNETTPFDTVDYLKTPEDMANYLDACLEEDSGGGLLVRAALNEIARLSVPLA</sequence>